<name>A0ACC2BIB6_DIPCM</name>
<keyword evidence="2" id="KW-1185">Reference proteome</keyword>
<organism evidence="1 2">
    <name type="scientific">Diphasiastrum complanatum</name>
    <name type="common">Issler's clubmoss</name>
    <name type="synonym">Lycopodium complanatum</name>
    <dbReference type="NCBI Taxonomy" id="34168"/>
    <lineage>
        <taxon>Eukaryota</taxon>
        <taxon>Viridiplantae</taxon>
        <taxon>Streptophyta</taxon>
        <taxon>Embryophyta</taxon>
        <taxon>Tracheophyta</taxon>
        <taxon>Lycopodiopsida</taxon>
        <taxon>Lycopodiales</taxon>
        <taxon>Lycopodiaceae</taxon>
        <taxon>Lycopodioideae</taxon>
        <taxon>Diphasiastrum</taxon>
    </lineage>
</organism>
<evidence type="ECO:0000313" key="1">
    <source>
        <dbReference type="EMBL" id="KAJ7529514.1"/>
    </source>
</evidence>
<comment type="caution">
    <text evidence="1">The sequence shown here is derived from an EMBL/GenBank/DDBJ whole genome shotgun (WGS) entry which is preliminary data.</text>
</comment>
<accession>A0ACC2BIB6</accession>
<protein>
    <submittedName>
        <fullName evidence="1">Uncharacterized protein</fullName>
    </submittedName>
</protein>
<reference evidence="2" key="1">
    <citation type="journal article" date="2024" name="Proc. Natl. Acad. Sci. U.S.A.">
        <title>Extraordinary preservation of gene collinearity over three hundred million years revealed in homosporous lycophytes.</title>
        <authorList>
            <person name="Li C."/>
            <person name="Wickell D."/>
            <person name="Kuo L.Y."/>
            <person name="Chen X."/>
            <person name="Nie B."/>
            <person name="Liao X."/>
            <person name="Peng D."/>
            <person name="Ji J."/>
            <person name="Jenkins J."/>
            <person name="Williams M."/>
            <person name="Shu S."/>
            <person name="Plott C."/>
            <person name="Barry K."/>
            <person name="Rajasekar S."/>
            <person name="Grimwood J."/>
            <person name="Han X."/>
            <person name="Sun S."/>
            <person name="Hou Z."/>
            <person name="He W."/>
            <person name="Dai G."/>
            <person name="Sun C."/>
            <person name="Schmutz J."/>
            <person name="Leebens-Mack J.H."/>
            <person name="Li F.W."/>
            <person name="Wang L."/>
        </authorList>
    </citation>
    <scope>NUCLEOTIDE SEQUENCE [LARGE SCALE GENOMIC DNA]</scope>
    <source>
        <strain evidence="2">cv. PW_Plant_1</strain>
    </source>
</reference>
<gene>
    <name evidence="1" type="ORF">O6H91_15G054600</name>
</gene>
<evidence type="ECO:0000313" key="2">
    <source>
        <dbReference type="Proteomes" id="UP001162992"/>
    </source>
</evidence>
<proteinExistence type="predicted"/>
<dbReference type="Proteomes" id="UP001162992">
    <property type="component" value="Chromosome 15"/>
</dbReference>
<dbReference type="EMBL" id="CM055106">
    <property type="protein sequence ID" value="KAJ7529514.1"/>
    <property type="molecule type" value="Genomic_DNA"/>
</dbReference>
<sequence length="283" mass="31321">MALSACVAVPPPPVSSSCLAAGRVHPKMEMLVLQVSCEGVISENMRKKPEKMGTLGCNFSTMTNLHQQASVSHIVREGSLGDFWQIADTHCGAFLPDTKFPMGYIFRCDRMMALLASFSLCPGQKRKYLVAIDNEAPVPTDSFQADFTSMFSFGFGVEEKVQHNHISGILTVDTLAEFLPRQKRTGRRRMGIAYISNVAVRMNYRRKGIAKKLVQEAEMVAREWGCRSIALHCDISNSGAVALYRGEGYKAVKVPAGAKWPKPKGLPDSSLLLMMKVLFVRER</sequence>